<organism evidence="2 3">
    <name type="scientific">Coccomyxa subellipsoidea</name>
    <dbReference type="NCBI Taxonomy" id="248742"/>
    <lineage>
        <taxon>Eukaryota</taxon>
        <taxon>Viridiplantae</taxon>
        <taxon>Chlorophyta</taxon>
        <taxon>core chlorophytes</taxon>
        <taxon>Trebouxiophyceae</taxon>
        <taxon>Trebouxiophyceae incertae sedis</taxon>
        <taxon>Coccomyxaceae</taxon>
        <taxon>Coccomyxa</taxon>
    </lineage>
</organism>
<dbReference type="Proteomes" id="UP001491310">
    <property type="component" value="Unassembled WGS sequence"/>
</dbReference>
<reference evidence="2 3" key="1">
    <citation type="journal article" date="2024" name="Nat. Commun.">
        <title>Phylogenomics reveals the evolutionary origins of lichenization in chlorophyte algae.</title>
        <authorList>
            <person name="Puginier C."/>
            <person name="Libourel C."/>
            <person name="Otte J."/>
            <person name="Skaloud P."/>
            <person name="Haon M."/>
            <person name="Grisel S."/>
            <person name="Petersen M."/>
            <person name="Berrin J.G."/>
            <person name="Delaux P.M."/>
            <person name="Dal Grande F."/>
            <person name="Keller J."/>
        </authorList>
    </citation>
    <scope>NUCLEOTIDE SEQUENCE [LARGE SCALE GENOMIC DNA]</scope>
    <source>
        <strain evidence="2 3">SAG 216-7</strain>
    </source>
</reference>
<evidence type="ECO:0000256" key="1">
    <source>
        <dbReference type="SAM" id="SignalP"/>
    </source>
</evidence>
<comment type="caution">
    <text evidence="2">The sequence shown here is derived from an EMBL/GenBank/DDBJ whole genome shotgun (WGS) entry which is preliminary data.</text>
</comment>
<dbReference type="EMBL" id="JALJOT010000014">
    <property type="protein sequence ID" value="KAK9903271.1"/>
    <property type="molecule type" value="Genomic_DNA"/>
</dbReference>
<sequence>MAQGVLLWCASVGFLAHLVAGRNLQQAGNCASFSNVYNCFVGGMQMGSVCVNQCISPRNPLYCQDCEDPRQLCAKAVPTFDMATSTIHLGQGTNTERCPVGGEQQLQTLGTVTARGNPFLKQTPNACSSESYQYDCVVGTSHIGQVCVPLCPNSEGTPACIPCEDVRSNCAWAYPAFRSTSFITHFLASNNGACF</sequence>
<name>A0ABR2YDP4_9CHLO</name>
<evidence type="ECO:0000313" key="2">
    <source>
        <dbReference type="EMBL" id="KAK9903271.1"/>
    </source>
</evidence>
<evidence type="ECO:0008006" key="4">
    <source>
        <dbReference type="Google" id="ProtNLM"/>
    </source>
</evidence>
<feature type="chain" id="PRO_5045674083" description="Secreted protein" evidence="1">
    <location>
        <begin position="22"/>
        <end position="195"/>
    </location>
</feature>
<feature type="signal peptide" evidence="1">
    <location>
        <begin position="1"/>
        <end position="21"/>
    </location>
</feature>
<protein>
    <recommendedName>
        <fullName evidence="4">Secreted protein</fullName>
    </recommendedName>
</protein>
<keyword evidence="3" id="KW-1185">Reference proteome</keyword>
<gene>
    <name evidence="2" type="ORF">WJX75_001611</name>
</gene>
<evidence type="ECO:0000313" key="3">
    <source>
        <dbReference type="Proteomes" id="UP001491310"/>
    </source>
</evidence>
<proteinExistence type="predicted"/>
<keyword evidence="1" id="KW-0732">Signal</keyword>
<accession>A0ABR2YDP4</accession>